<dbReference type="Gene3D" id="1.10.3600.10">
    <property type="entry name" value="Putative bacterial toxin ydaT"/>
    <property type="match status" value="1"/>
</dbReference>
<accession>A0A1E8PQ45</accession>
<dbReference type="AlphaFoldDB" id="A0A1E8PQ45"/>
<evidence type="ECO:0000313" key="1">
    <source>
        <dbReference type="EMBL" id="OFJ47864.1"/>
    </source>
</evidence>
<dbReference type="Proteomes" id="UP000092634">
    <property type="component" value="Unassembled WGS sequence"/>
</dbReference>
<protein>
    <recommendedName>
        <fullName evidence="3">Bacterial toxin YdaT domain-containing protein</fullName>
    </recommendedName>
</protein>
<dbReference type="EMBL" id="MAQB02000001">
    <property type="protein sequence ID" value="OFJ47864.1"/>
    <property type="molecule type" value="Genomic_DNA"/>
</dbReference>
<proteinExistence type="predicted"/>
<dbReference type="InterPro" id="IPR037042">
    <property type="entry name" value="YdaT-like_sf"/>
</dbReference>
<comment type="caution">
    <text evidence="1">The sequence shown here is derived from an EMBL/GenBank/DDBJ whole genome shotgun (WGS) entry which is preliminary data.</text>
</comment>
<evidence type="ECO:0008006" key="3">
    <source>
        <dbReference type="Google" id="ProtNLM"/>
    </source>
</evidence>
<organism evidence="1 2">
    <name type="scientific">Janthinobacterium lividum</name>
    <dbReference type="NCBI Taxonomy" id="29581"/>
    <lineage>
        <taxon>Bacteria</taxon>
        <taxon>Pseudomonadati</taxon>
        <taxon>Pseudomonadota</taxon>
        <taxon>Betaproteobacteria</taxon>
        <taxon>Burkholderiales</taxon>
        <taxon>Oxalobacteraceae</taxon>
        <taxon>Janthinobacterium</taxon>
    </lineage>
</organism>
<evidence type="ECO:0000313" key="2">
    <source>
        <dbReference type="Proteomes" id="UP000092634"/>
    </source>
</evidence>
<sequence length="210" mass="22931">MGKSMRNESHKTLIGILREHVADWRRTAGLSSASAIDIIVAAHAHVGGPAITGIRFDAHTDEFQRMKNNSDRVLRWLDDETKDSNFLPANFVFSILAGMPDDARVHCLNEMLRRFGLCVRAIESQDEGGLGLGDICDLASADADAMASLAAVVAAPTQANYEIALRKAARAAEKKARIMRILTGARKAMSRTKDVLQRVLHRGRGAKEKA</sequence>
<gene>
    <name evidence="1" type="ORF">BA896_001465</name>
</gene>
<reference evidence="1 2" key="1">
    <citation type="submission" date="2016-10" db="EMBL/GenBank/DDBJ databases">
        <title>Updated version of Genome Assembly of Janthinobacterium lividum ERGS5:01.</title>
        <authorList>
            <person name="Kumar R."/>
            <person name="Acharya V."/>
            <person name="Singh D."/>
        </authorList>
    </citation>
    <scope>NUCLEOTIDE SEQUENCE [LARGE SCALE GENOMIC DNA]</scope>
    <source>
        <strain evidence="1 2">ERGS5:01</strain>
    </source>
</reference>
<name>A0A1E8PQ45_9BURK</name>